<feature type="coiled-coil region" evidence="2">
    <location>
        <begin position="134"/>
        <end position="168"/>
    </location>
</feature>
<comment type="similarity">
    <text evidence="1">Belongs to the IMPACT family.</text>
</comment>
<evidence type="ECO:0000256" key="2">
    <source>
        <dbReference type="SAM" id="Coils"/>
    </source>
</evidence>
<keyword evidence="6" id="KW-1185">Reference proteome</keyword>
<dbReference type="PANTHER" id="PTHR16301">
    <property type="entry name" value="IMPACT-RELATED"/>
    <property type="match status" value="1"/>
</dbReference>
<dbReference type="PANTHER" id="PTHR16301:SF26">
    <property type="entry name" value="IMPACT FAMILY MEMBER C14C8.09C"/>
    <property type="match status" value="1"/>
</dbReference>
<dbReference type="Gene3D" id="3.30.230.30">
    <property type="entry name" value="Impact, N-terminal domain"/>
    <property type="match status" value="1"/>
</dbReference>
<keyword evidence="2" id="KW-0175">Coiled coil</keyword>
<evidence type="ECO:0000313" key="6">
    <source>
        <dbReference type="Proteomes" id="UP001274830"/>
    </source>
</evidence>
<comment type="caution">
    <text evidence="5">The sequence shown here is derived from an EMBL/GenBank/DDBJ whole genome shotgun (WGS) entry which is preliminary data.</text>
</comment>
<dbReference type="Pfam" id="PF01205">
    <property type="entry name" value="Impact_N"/>
    <property type="match status" value="1"/>
</dbReference>
<name>A0AAE0WPI0_9PEZI</name>
<feature type="region of interest" description="Disordered" evidence="3">
    <location>
        <begin position="202"/>
        <end position="221"/>
    </location>
</feature>
<dbReference type="InterPro" id="IPR036956">
    <property type="entry name" value="Impact_N_sf"/>
</dbReference>
<dbReference type="EMBL" id="JAUTXT010000014">
    <property type="protein sequence ID" value="KAK3675462.1"/>
    <property type="molecule type" value="Genomic_DNA"/>
</dbReference>
<evidence type="ECO:0000256" key="1">
    <source>
        <dbReference type="ARBA" id="ARBA00007665"/>
    </source>
</evidence>
<feature type="domain" description="Impact N-terminal" evidence="4">
    <location>
        <begin position="29"/>
        <end position="133"/>
    </location>
</feature>
<dbReference type="AlphaFoldDB" id="A0AAE0WPI0"/>
<organism evidence="5 6">
    <name type="scientific">Recurvomyces mirabilis</name>
    <dbReference type="NCBI Taxonomy" id="574656"/>
    <lineage>
        <taxon>Eukaryota</taxon>
        <taxon>Fungi</taxon>
        <taxon>Dikarya</taxon>
        <taxon>Ascomycota</taxon>
        <taxon>Pezizomycotina</taxon>
        <taxon>Dothideomycetes</taxon>
        <taxon>Dothideomycetidae</taxon>
        <taxon>Mycosphaerellales</taxon>
        <taxon>Teratosphaeriaceae</taxon>
        <taxon>Recurvomyces</taxon>
    </lineage>
</organism>
<proteinExistence type="inferred from homology"/>
<gene>
    <name evidence="5" type="ORF">LTR78_004545</name>
</gene>
<evidence type="ECO:0000259" key="4">
    <source>
        <dbReference type="Pfam" id="PF01205"/>
    </source>
</evidence>
<dbReference type="Proteomes" id="UP001274830">
    <property type="component" value="Unassembled WGS sequence"/>
</dbReference>
<dbReference type="InterPro" id="IPR001498">
    <property type="entry name" value="Impact_N"/>
</dbReference>
<sequence>MSQKRKRTAENALAVSTGEVHRSEPIEDRQSTFIGFFSPDVPARNLQRIAEVKSASHKILAWRKEGTQRSLTGSIAQYDVGNDDDGEKNGGKAVQRVLDQIKVVGSCVVARWYGGIMLGPVRFTHMEDCAKGAVRKWQESITEAATKKRKLEDETVQAGKLARSLEERDRSIGVLRTLAAEKEQMVKDALVLGMEELDHDGVEAGSSKAEPTTLAPAKAEATVSPAKPALDYSNMPIDRLRALDKARDATLAFLLKRIEKAEADLAALGEARYRIIDNRVHVP</sequence>
<protein>
    <recommendedName>
        <fullName evidence="4">Impact N-terminal domain-containing protein</fullName>
    </recommendedName>
</protein>
<reference evidence="5" key="1">
    <citation type="submission" date="2023-07" db="EMBL/GenBank/DDBJ databases">
        <title>Black Yeasts Isolated from many extreme environments.</title>
        <authorList>
            <person name="Coleine C."/>
            <person name="Stajich J.E."/>
            <person name="Selbmann L."/>
        </authorList>
    </citation>
    <scope>NUCLEOTIDE SEQUENCE</scope>
    <source>
        <strain evidence="5">CCFEE 5485</strain>
    </source>
</reference>
<evidence type="ECO:0000256" key="3">
    <source>
        <dbReference type="SAM" id="MobiDB-lite"/>
    </source>
</evidence>
<dbReference type="InterPro" id="IPR023582">
    <property type="entry name" value="Impact"/>
</dbReference>
<dbReference type="SUPFAM" id="SSF54211">
    <property type="entry name" value="Ribosomal protein S5 domain 2-like"/>
    <property type="match status" value="1"/>
</dbReference>
<accession>A0AAE0WPI0</accession>
<dbReference type="InterPro" id="IPR020568">
    <property type="entry name" value="Ribosomal_Su5_D2-typ_SF"/>
</dbReference>
<dbReference type="GO" id="GO:0006446">
    <property type="term" value="P:regulation of translational initiation"/>
    <property type="evidence" value="ECO:0007669"/>
    <property type="project" value="TreeGrafter"/>
</dbReference>
<dbReference type="GO" id="GO:0005737">
    <property type="term" value="C:cytoplasm"/>
    <property type="evidence" value="ECO:0007669"/>
    <property type="project" value="TreeGrafter"/>
</dbReference>
<dbReference type="GO" id="GO:0140469">
    <property type="term" value="P:GCN2-mediated signaling"/>
    <property type="evidence" value="ECO:0007669"/>
    <property type="project" value="TreeGrafter"/>
</dbReference>
<feature type="region of interest" description="Disordered" evidence="3">
    <location>
        <begin position="1"/>
        <end position="24"/>
    </location>
</feature>
<evidence type="ECO:0000313" key="5">
    <source>
        <dbReference type="EMBL" id="KAK3675462.1"/>
    </source>
</evidence>